<reference evidence="4" key="1">
    <citation type="submission" date="2019-10" db="EMBL/GenBank/DDBJ databases">
        <title>Complete genome sequence of Corynebacterium urogenitalis DSM 108747, isolated from the genital tract of a cow.</title>
        <authorList>
            <person name="Ruckert C."/>
            <person name="Ballas P."/>
            <person name="Wagener K."/>
            <person name="Drillich M."/>
            <person name="Kaempfer P."/>
            <person name="Busse H.-J."/>
            <person name="Ehling-Schulz M."/>
        </authorList>
    </citation>
    <scope>NUCLEOTIDE SEQUENCE [LARGE SCALE GENOMIC DNA]</scope>
    <source>
        <strain evidence="4">LMM 1652</strain>
    </source>
</reference>
<feature type="domain" description="Integrase catalytic" evidence="2">
    <location>
        <begin position="307"/>
        <end position="476"/>
    </location>
</feature>
<sequence length="485" mass="54093">MPAKHPRLNEAITLVTDHGYSAEAASRATHTSPHVIRRALHARGFTLTRGGTGGIRGRQSPVRIQARFLYTASMPLTAISRIIGYSPSVIYDWVKTVYMTPTGYHHPTLWDGYTHIDPPTVTTNGPDVTIDYTVDRQPVGRGVRLHPYDRAVIHLRLTDGWSIRRIAQELGRHPSVISREIRRNQLPDGTYDPVVAAHATHQRMARPKTRKLDTNHFLRTVVLALLNGHISPVRIARRLRRWFGTTKDMTLSAESIYQALYLQGKGALRHELTVDYALRSGRTTRKPKSKLPTRGRGAKPWVEGAQYSTRPAEAADRAVPGHWEGDLVIGAGRTAVVTLVERRSRLFLCRRLPVDHTSTTVVDALKDMVGEINQMAGSGVGQAVTLTWDQGVEMARVAQLEAAYEGLKVYFCDPHSPWQRPSNENINAELRRFYPKGTDFATVSDEQLHGVQELINDTPRVVLDGATPREVFFGIETGPPVAFTA</sequence>
<dbReference type="InterPro" id="IPR053392">
    <property type="entry name" value="Transposase_IS30-like"/>
</dbReference>
<accession>A0A5J6ZCD2</accession>
<dbReference type="GO" id="GO:0032196">
    <property type="term" value="P:transposition"/>
    <property type="evidence" value="ECO:0007669"/>
    <property type="project" value="TreeGrafter"/>
</dbReference>
<evidence type="ECO:0000313" key="3">
    <source>
        <dbReference type="EMBL" id="QFQ03385.1"/>
    </source>
</evidence>
<dbReference type="GO" id="GO:0003676">
    <property type="term" value="F:nucleic acid binding"/>
    <property type="evidence" value="ECO:0007669"/>
    <property type="project" value="InterPro"/>
</dbReference>
<dbReference type="KEGG" id="cuo:CUROG_10265"/>
<dbReference type="InterPro" id="IPR025246">
    <property type="entry name" value="IS30-like_HTH"/>
</dbReference>
<dbReference type="GO" id="GO:0015074">
    <property type="term" value="P:DNA integration"/>
    <property type="evidence" value="ECO:0007669"/>
    <property type="project" value="InterPro"/>
</dbReference>
<dbReference type="GO" id="GO:0006310">
    <property type="term" value="P:DNA recombination"/>
    <property type="evidence" value="ECO:0007669"/>
    <property type="project" value="UniProtKB-KW"/>
</dbReference>
<evidence type="ECO:0000259" key="2">
    <source>
        <dbReference type="PROSITE" id="PS50994"/>
    </source>
</evidence>
<dbReference type="Proteomes" id="UP000326711">
    <property type="component" value="Chromosome"/>
</dbReference>
<dbReference type="InterPro" id="IPR012337">
    <property type="entry name" value="RNaseH-like_sf"/>
</dbReference>
<dbReference type="EMBL" id="CP045032">
    <property type="protein sequence ID" value="QFQ03385.1"/>
    <property type="molecule type" value="Genomic_DNA"/>
</dbReference>
<keyword evidence="4" id="KW-1185">Reference proteome</keyword>
<keyword evidence="1" id="KW-0233">DNA recombination</keyword>
<dbReference type="InterPro" id="IPR036397">
    <property type="entry name" value="RNaseH_sf"/>
</dbReference>
<dbReference type="RefSeq" id="WP_161595756.1">
    <property type="nucleotide sequence ID" value="NZ_CP045032.1"/>
</dbReference>
<dbReference type="Gene3D" id="3.30.420.10">
    <property type="entry name" value="Ribonuclease H-like superfamily/Ribonuclease H"/>
    <property type="match status" value="1"/>
</dbReference>
<dbReference type="AlphaFoldDB" id="A0A5J6ZCD2"/>
<organism evidence="3 4">
    <name type="scientific">Corynebacterium urogenitale</name>
    <dbReference type="NCBI Taxonomy" id="2487892"/>
    <lineage>
        <taxon>Bacteria</taxon>
        <taxon>Bacillati</taxon>
        <taxon>Actinomycetota</taxon>
        <taxon>Actinomycetes</taxon>
        <taxon>Mycobacteriales</taxon>
        <taxon>Corynebacteriaceae</taxon>
        <taxon>Corynebacterium</taxon>
    </lineage>
</organism>
<dbReference type="NCBIfam" id="NF033563">
    <property type="entry name" value="transpos_IS30"/>
    <property type="match status" value="1"/>
</dbReference>
<evidence type="ECO:0000313" key="4">
    <source>
        <dbReference type="Proteomes" id="UP000326711"/>
    </source>
</evidence>
<dbReference type="PANTHER" id="PTHR10948:SF23">
    <property type="entry name" value="TRANSPOSASE INSI FOR INSERTION SEQUENCE ELEMENT IS30A-RELATED"/>
    <property type="match status" value="1"/>
</dbReference>
<dbReference type="PROSITE" id="PS50994">
    <property type="entry name" value="INTEGRASE"/>
    <property type="match status" value="1"/>
</dbReference>
<dbReference type="Pfam" id="PF00665">
    <property type="entry name" value="rve"/>
    <property type="match status" value="1"/>
</dbReference>
<dbReference type="SUPFAM" id="SSF53098">
    <property type="entry name" value="Ribonuclease H-like"/>
    <property type="match status" value="1"/>
</dbReference>
<dbReference type="Pfam" id="PF13936">
    <property type="entry name" value="HTH_38"/>
    <property type="match status" value="1"/>
</dbReference>
<dbReference type="PANTHER" id="PTHR10948">
    <property type="entry name" value="TRANSPOSASE"/>
    <property type="match status" value="1"/>
</dbReference>
<name>A0A5J6ZCD2_9CORY</name>
<dbReference type="GO" id="GO:0005829">
    <property type="term" value="C:cytosol"/>
    <property type="evidence" value="ECO:0007669"/>
    <property type="project" value="TreeGrafter"/>
</dbReference>
<dbReference type="GO" id="GO:0004803">
    <property type="term" value="F:transposase activity"/>
    <property type="evidence" value="ECO:0007669"/>
    <property type="project" value="TreeGrafter"/>
</dbReference>
<proteinExistence type="predicted"/>
<dbReference type="InterPro" id="IPR051917">
    <property type="entry name" value="Transposase-Integrase"/>
</dbReference>
<dbReference type="InterPro" id="IPR001584">
    <property type="entry name" value="Integrase_cat-core"/>
</dbReference>
<evidence type="ECO:0000256" key="1">
    <source>
        <dbReference type="ARBA" id="ARBA00023172"/>
    </source>
</evidence>
<protein>
    <submittedName>
        <fullName evidence="3">Integrase core domain protein</fullName>
    </submittedName>
</protein>
<gene>
    <name evidence="3" type="ORF">CUROG_10265</name>
</gene>